<evidence type="ECO:0000256" key="1">
    <source>
        <dbReference type="SAM" id="Phobius"/>
    </source>
</evidence>
<protein>
    <recommendedName>
        <fullName evidence="4">Tetratricopeptide repeat domain 13</fullName>
    </recommendedName>
</protein>
<keyword evidence="3" id="KW-1185">Reference proteome</keyword>
<dbReference type="Ensembl" id="ENSPSTT00000006698.1">
    <property type="protein sequence ID" value="ENSPSTP00000006383.1"/>
    <property type="gene ID" value="ENSPSTG00000004526.1"/>
</dbReference>
<evidence type="ECO:0008006" key="4">
    <source>
        <dbReference type="Google" id="ProtNLM"/>
    </source>
</evidence>
<keyword evidence="1" id="KW-0812">Transmembrane</keyword>
<evidence type="ECO:0000313" key="3">
    <source>
        <dbReference type="Proteomes" id="UP000694428"/>
    </source>
</evidence>
<organism evidence="2 3">
    <name type="scientific">Pavo cristatus</name>
    <name type="common">Indian peafowl</name>
    <name type="synonym">Blue peafowl</name>
    <dbReference type="NCBI Taxonomy" id="9049"/>
    <lineage>
        <taxon>Eukaryota</taxon>
        <taxon>Metazoa</taxon>
        <taxon>Chordata</taxon>
        <taxon>Craniata</taxon>
        <taxon>Vertebrata</taxon>
        <taxon>Euteleostomi</taxon>
        <taxon>Archelosauria</taxon>
        <taxon>Archosauria</taxon>
        <taxon>Dinosauria</taxon>
        <taxon>Saurischia</taxon>
        <taxon>Theropoda</taxon>
        <taxon>Coelurosauria</taxon>
        <taxon>Aves</taxon>
        <taxon>Neognathae</taxon>
        <taxon>Galloanserae</taxon>
        <taxon>Galliformes</taxon>
        <taxon>Phasianidae</taxon>
        <taxon>Phasianinae</taxon>
        <taxon>Pavo</taxon>
    </lineage>
</organism>
<feature type="transmembrane region" description="Helical" evidence="1">
    <location>
        <begin position="187"/>
        <end position="207"/>
    </location>
</feature>
<proteinExistence type="predicted"/>
<sequence length="222" mass="24230">AMPVVAVELCCFSTMAAAGGLGSVRRLWELLLVLALARVAVALTEQYPTLSLLKQELHQQRQGLAGGCASAGEWAEQYSAECGESASGRQNSRSDSDSFSAGLSPSSLTLQYRPEKTFTQSIAYVLIGNGLYDEAIRQFSTMLQVSFLFGLLNEALSDLTKAIQLQPSARLYRHRGTLYFISEVSRFGGSCLVLVAWVFLLLSFFAFSTSCYCCLRASLVFK</sequence>
<name>A0A8C9EXN7_PAVCR</name>
<accession>A0A8C9EXN7</accession>
<reference evidence="2" key="1">
    <citation type="submission" date="2025-08" db="UniProtKB">
        <authorList>
            <consortium name="Ensembl"/>
        </authorList>
    </citation>
    <scope>IDENTIFICATION</scope>
</reference>
<dbReference type="AlphaFoldDB" id="A0A8C9EXN7"/>
<reference evidence="2" key="2">
    <citation type="submission" date="2025-09" db="UniProtKB">
        <authorList>
            <consortium name="Ensembl"/>
        </authorList>
    </citation>
    <scope>IDENTIFICATION</scope>
</reference>
<keyword evidence="1" id="KW-0472">Membrane</keyword>
<dbReference type="PANTHER" id="PTHR44523:SF1">
    <property type="entry name" value="TETRATRICOPEPTIDE REPEAT PROTEIN 13"/>
    <property type="match status" value="1"/>
</dbReference>
<evidence type="ECO:0000313" key="2">
    <source>
        <dbReference type="Ensembl" id="ENSPSTP00000006383.1"/>
    </source>
</evidence>
<keyword evidence="1" id="KW-1133">Transmembrane helix</keyword>
<dbReference type="Proteomes" id="UP000694428">
    <property type="component" value="Unplaced"/>
</dbReference>
<dbReference type="PANTHER" id="PTHR44523">
    <property type="entry name" value="TETRATRICOPEPTIDE REPEAT PROTEIN 13"/>
    <property type="match status" value="1"/>
</dbReference>